<keyword evidence="6" id="KW-1185">Reference proteome</keyword>
<sequence>MSKDKKSKKFNSFDGIVFSTDNNFVFQTEEVTAETTPANNQQNLRVQLDKKQRAGKAVTLITNFMGTEEDLIALGKMLKTKCGVGGSVKDGEILIQGDFRKKVIELLQKEGYKVKQIGG</sequence>
<dbReference type="PANTHER" id="PTHR12789:SF0">
    <property type="entry name" value="DENSITY-REGULATED PROTEIN"/>
    <property type="match status" value="1"/>
</dbReference>
<keyword evidence="5" id="KW-0396">Initiation factor</keyword>
<dbReference type="CDD" id="cd11567">
    <property type="entry name" value="YciH_like"/>
    <property type="match status" value="1"/>
</dbReference>
<name>A0ABW4I8S0_9SPHI</name>
<evidence type="ECO:0000313" key="6">
    <source>
        <dbReference type="Proteomes" id="UP001597118"/>
    </source>
</evidence>
<dbReference type="InterPro" id="IPR036877">
    <property type="entry name" value="SUI1_dom_sf"/>
</dbReference>
<dbReference type="PIRSF" id="PIRSF037511">
    <property type="entry name" value="Transl_init_SUI1_pro"/>
    <property type="match status" value="1"/>
</dbReference>
<gene>
    <name evidence="5" type="ORF">ACFSAH_04610</name>
</gene>
<dbReference type="InterPro" id="IPR050318">
    <property type="entry name" value="DENR/SUI1_TIF"/>
</dbReference>
<dbReference type="GO" id="GO:0003743">
    <property type="term" value="F:translation initiation factor activity"/>
    <property type="evidence" value="ECO:0007669"/>
    <property type="project" value="UniProtKB-KW"/>
</dbReference>
<dbReference type="Pfam" id="PF01253">
    <property type="entry name" value="SUI1"/>
    <property type="match status" value="1"/>
</dbReference>
<dbReference type="PANTHER" id="PTHR12789">
    <property type="entry name" value="DENSITY-REGULATED PROTEIN HOMOLOG"/>
    <property type="match status" value="1"/>
</dbReference>
<comment type="similarity">
    <text evidence="1">Belongs to the SUI1 family.</text>
</comment>
<protein>
    <submittedName>
        <fullName evidence="5">Translation initiation factor</fullName>
    </submittedName>
</protein>
<dbReference type="InterPro" id="IPR005872">
    <property type="entry name" value="SUI1_arc_bac"/>
</dbReference>
<evidence type="ECO:0000313" key="5">
    <source>
        <dbReference type="EMBL" id="MFD1629146.1"/>
    </source>
</evidence>
<dbReference type="Gene3D" id="3.30.780.10">
    <property type="entry name" value="SUI1-like domain"/>
    <property type="match status" value="1"/>
</dbReference>
<proteinExistence type="inferred from homology"/>
<dbReference type="InterPro" id="IPR001950">
    <property type="entry name" value="SUI1"/>
</dbReference>
<evidence type="ECO:0000256" key="1">
    <source>
        <dbReference type="ARBA" id="ARBA00005422"/>
    </source>
</evidence>
<evidence type="ECO:0000256" key="3">
    <source>
        <dbReference type="ARBA" id="ARBA00022917"/>
    </source>
</evidence>
<feature type="domain" description="SUI1" evidence="4">
    <location>
        <begin position="51"/>
        <end position="111"/>
    </location>
</feature>
<accession>A0ABW4I8S0</accession>
<dbReference type="PROSITE" id="PS50296">
    <property type="entry name" value="SUI1"/>
    <property type="match status" value="1"/>
</dbReference>
<reference evidence="6" key="1">
    <citation type="journal article" date="2019" name="Int. J. Syst. Evol. Microbiol.">
        <title>The Global Catalogue of Microorganisms (GCM) 10K type strain sequencing project: providing services to taxonomists for standard genome sequencing and annotation.</title>
        <authorList>
            <consortium name="The Broad Institute Genomics Platform"/>
            <consortium name="The Broad Institute Genome Sequencing Center for Infectious Disease"/>
            <person name="Wu L."/>
            <person name="Ma J."/>
        </authorList>
    </citation>
    <scope>NUCLEOTIDE SEQUENCE [LARGE SCALE GENOMIC DNA]</scope>
    <source>
        <strain evidence="6">CCUG 53762</strain>
    </source>
</reference>
<keyword evidence="3" id="KW-0648">Protein biosynthesis</keyword>
<evidence type="ECO:0000259" key="4">
    <source>
        <dbReference type="PROSITE" id="PS50296"/>
    </source>
</evidence>
<dbReference type="RefSeq" id="WP_379661526.1">
    <property type="nucleotide sequence ID" value="NZ_JBHUDG010000003.1"/>
</dbReference>
<keyword evidence="2" id="KW-0810">Translation regulation</keyword>
<organism evidence="5 6">
    <name type="scientific">Pseudopedobacter beijingensis</name>
    <dbReference type="NCBI Taxonomy" id="1207056"/>
    <lineage>
        <taxon>Bacteria</taxon>
        <taxon>Pseudomonadati</taxon>
        <taxon>Bacteroidota</taxon>
        <taxon>Sphingobacteriia</taxon>
        <taxon>Sphingobacteriales</taxon>
        <taxon>Sphingobacteriaceae</taxon>
        <taxon>Pseudopedobacter</taxon>
    </lineage>
</organism>
<dbReference type="SUPFAM" id="SSF55159">
    <property type="entry name" value="eIF1-like"/>
    <property type="match status" value="1"/>
</dbReference>
<comment type="caution">
    <text evidence="5">The sequence shown here is derived from an EMBL/GenBank/DDBJ whole genome shotgun (WGS) entry which is preliminary data.</text>
</comment>
<dbReference type="EMBL" id="JBHUDG010000003">
    <property type="protein sequence ID" value="MFD1629146.1"/>
    <property type="molecule type" value="Genomic_DNA"/>
</dbReference>
<dbReference type="Proteomes" id="UP001597118">
    <property type="component" value="Unassembled WGS sequence"/>
</dbReference>
<evidence type="ECO:0000256" key="2">
    <source>
        <dbReference type="ARBA" id="ARBA00022845"/>
    </source>
</evidence>